<dbReference type="InterPro" id="IPR019563">
    <property type="entry name" value="GH97_catalytic"/>
</dbReference>
<dbReference type="InterPro" id="IPR052720">
    <property type="entry name" value="Glycosyl_hydrolase_97"/>
</dbReference>
<comment type="subunit">
    <text evidence="2">Monomer.</text>
</comment>
<sequence>MKKAFLLLLPLLMFSCGGEKFSITLTSPKEVVSVQLFENSESQLAYIMNFQGNPVLLESTLGLELREYGLLGKEMELLRVDSTRNTRPWNPLWGEDGIIIDDHKAYTFYFRSKKNDLLMNVHFKLFADGMGFKYEFPPQEGVDELIIDDEFSQFKLTGDHTAWWIPADYDSYEHLYKTTKVSEIDSSLVDSSLLAASTIMERHAVNTPLTMQTASGLHISIHEASLTNYSEMTLRVEDDKRTLTSSLVPSQLNGWKAKVNAPFSTPWRTVQVAEKAGGLIESKLIVNLNEPNKLENTDWIKPGKYIGIWWEMHLQTSSWDMASGKHGATTEKAKRYIDFAAKHGFDGVLVEGWNTGWERWIGFPDREGVFDFVTPYPDYNLEEVVAYGKQKGVEIIMHHETSAAPRTYEQQLDTAYALMQNLGIHAVKTGYVGPIIPEGEYHHGQWMVNHYRKVLSKAAQSEVMVFAHEPIKATGLRRTYPNMMAREGLRGSEFNSPWGGGNPPEHLTIVPFTRMLGGPIDYTPGLFKLNLNEYKEGAYVPTTLAHQLAEYVVVYSPVQMAPDLIEHYEGEAAFQFIKDVPTDWDASKVLAAEIGEYIVMARLGKNEFDWYLGGLTDENARELEVSLDFLQNGAQYEAQIYKDAADADFETNQAAYEIEKRIVTKKDKLTLKMARGGGVAVRFKAL</sequence>
<dbReference type="PANTHER" id="PTHR35803:SF1">
    <property type="entry name" value="GLUCAN 1,4-ALPHA-GLUCOSIDASE SUSB"/>
    <property type="match status" value="1"/>
</dbReference>
<evidence type="ECO:0000259" key="6">
    <source>
        <dbReference type="Pfam" id="PF14509"/>
    </source>
</evidence>
<feature type="domain" description="Glycosyl-hydrolase 97 N-terminal" evidence="5">
    <location>
        <begin position="25"/>
        <end position="291"/>
    </location>
</feature>
<comment type="caution">
    <text evidence="7">The sequence shown here is derived from an EMBL/GenBank/DDBJ whole genome shotgun (WGS) entry which is preliminary data.</text>
</comment>
<evidence type="ECO:0000313" key="8">
    <source>
        <dbReference type="Proteomes" id="UP000075606"/>
    </source>
</evidence>
<dbReference type="InterPro" id="IPR013785">
    <property type="entry name" value="Aldolase_TIM"/>
</dbReference>
<dbReference type="InterPro" id="IPR017853">
    <property type="entry name" value="GH"/>
</dbReference>
<dbReference type="Pfam" id="PF14508">
    <property type="entry name" value="GH97_N"/>
    <property type="match status" value="1"/>
</dbReference>
<comment type="cofactor">
    <cofactor evidence="1">
        <name>Ca(2+)</name>
        <dbReference type="ChEBI" id="CHEBI:29108"/>
    </cofactor>
</comment>
<dbReference type="Gene3D" id="3.20.20.70">
    <property type="entry name" value="Aldolase class I"/>
    <property type="match status" value="1"/>
</dbReference>
<dbReference type="PROSITE" id="PS51257">
    <property type="entry name" value="PROKAR_LIPOPROTEIN"/>
    <property type="match status" value="1"/>
</dbReference>
<dbReference type="PANTHER" id="PTHR35803">
    <property type="entry name" value="GLUCAN 1,4-ALPHA-GLUCOSIDASE SUSB-RELATED"/>
    <property type="match status" value="1"/>
</dbReference>
<evidence type="ECO:0000256" key="2">
    <source>
        <dbReference type="ARBA" id="ARBA00011245"/>
    </source>
</evidence>
<dbReference type="InterPro" id="IPR029486">
    <property type="entry name" value="GH97_N"/>
</dbReference>
<dbReference type="STRING" id="333140.AWW68_02870"/>
<dbReference type="GO" id="GO:0030246">
    <property type="term" value="F:carbohydrate binding"/>
    <property type="evidence" value="ECO:0007669"/>
    <property type="project" value="InterPro"/>
</dbReference>
<feature type="domain" description="Glycosyl-hydrolase 97 C-terminal oligomerisation" evidence="6">
    <location>
        <begin position="583"/>
        <end position="684"/>
    </location>
</feature>
<dbReference type="Pfam" id="PF10566">
    <property type="entry name" value="Glyco_hydro_97"/>
    <property type="match status" value="1"/>
</dbReference>
<gene>
    <name evidence="7" type="ORF">AWW68_02870</name>
</gene>
<dbReference type="AlphaFoldDB" id="A0A150XG85"/>
<dbReference type="OrthoDB" id="57532at2"/>
<dbReference type="SUPFAM" id="SSF51445">
    <property type="entry name" value="(Trans)glycosidases"/>
    <property type="match status" value="1"/>
</dbReference>
<name>A0A150XG85_9BACT</name>
<evidence type="ECO:0000256" key="1">
    <source>
        <dbReference type="ARBA" id="ARBA00001913"/>
    </source>
</evidence>
<evidence type="ECO:0000259" key="5">
    <source>
        <dbReference type="Pfam" id="PF14508"/>
    </source>
</evidence>
<dbReference type="InterPro" id="IPR014718">
    <property type="entry name" value="GH-type_carb-bd"/>
</dbReference>
<dbReference type="EMBL" id="LRPC01000001">
    <property type="protein sequence ID" value="KYG77727.1"/>
    <property type="molecule type" value="Genomic_DNA"/>
</dbReference>
<proteinExistence type="predicted"/>
<organism evidence="7 8">
    <name type="scientific">Roseivirga spongicola</name>
    <dbReference type="NCBI Taxonomy" id="333140"/>
    <lineage>
        <taxon>Bacteria</taxon>
        <taxon>Pseudomonadati</taxon>
        <taxon>Bacteroidota</taxon>
        <taxon>Cytophagia</taxon>
        <taxon>Cytophagales</taxon>
        <taxon>Roseivirgaceae</taxon>
        <taxon>Roseivirga</taxon>
    </lineage>
</organism>
<reference evidence="7 8" key="1">
    <citation type="submission" date="2016-01" db="EMBL/GenBank/DDBJ databases">
        <title>Genome sequencing of Roseivirga spongicola UST030701-084.</title>
        <authorList>
            <person name="Selvaratnam C."/>
            <person name="Thevarajoo S."/>
            <person name="Goh K.M."/>
            <person name="Ee R."/>
            <person name="Chan K.-G."/>
            <person name="Chong C.S."/>
        </authorList>
    </citation>
    <scope>NUCLEOTIDE SEQUENCE [LARGE SCALE GENOMIC DNA]</scope>
    <source>
        <strain evidence="7 8">UST030701-084</strain>
    </source>
</reference>
<evidence type="ECO:0000259" key="4">
    <source>
        <dbReference type="Pfam" id="PF10566"/>
    </source>
</evidence>
<dbReference type="InterPro" id="IPR029483">
    <property type="entry name" value="GH97_C"/>
</dbReference>
<keyword evidence="3" id="KW-0106">Calcium</keyword>
<keyword evidence="8" id="KW-1185">Reference proteome</keyword>
<feature type="domain" description="Glycosyl-hydrolase 97 catalytic" evidence="4">
    <location>
        <begin position="309"/>
        <end position="488"/>
    </location>
</feature>
<dbReference type="Gene3D" id="2.70.98.10">
    <property type="match status" value="1"/>
</dbReference>
<accession>A0A150XG85</accession>
<dbReference type="RefSeq" id="WP_068216380.1">
    <property type="nucleotide sequence ID" value="NZ_LRPC01000001.1"/>
</dbReference>
<evidence type="ECO:0000313" key="7">
    <source>
        <dbReference type="EMBL" id="KYG77727.1"/>
    </source>
</evidence>
<evidence type="ECO:0000256" key="3">
    <source>
        <dbReference type="ARBA" id="ARBA00022837"/>
    </source>
</evidence>
<dbReference type="Pfam" id="PF14509">
    <property type="entry name" value="GH97_C"/>
    <property type="match status" value="1"/>
</dbReference>
<protein>
    <submittedName>
        <fullName evidence="7">Alpha-glucosidase</fullName>
    </submittedName>
</protein>
<dbReference type="Proteomes" id="UP000075606">
    <property type="component" value="Unassembled WGS sequence"/>
</dbReference>